<sequence>MYGDRPGSPRRDERQSFAPQEPWQAADSAPAAHDPAHGAAPSPGGVHDAFVPAPQPPAPRRPAFEAPVAGEPVSERRAPAVTAPQPAVARNDDVKVAGADRTRSSASSASAGDTLGLQALPDGPGGLDGPAGGPRDEIASGEGPAARRPAPSGGSGRRNGMRIAAVAAGAAVVIGGGAAAAFALTGGSGGDAATVKPTQPLADAEPEVDPKVLEEQRRRLALERASRETRQYSGKGLALRPKGEPLPTKTPEQKPTTGTGGGSAAPVADPVPAGEAQQIAKRMMPSFGFTGDGEFGCLVKLWNKESGWRTNAANPSSQAYGIPQANPGSKMASAGADWRTNPATQIKWGLGYIKDRYGTPCKAWAHSQSVGWY</sequence>
<evidence type="ECO:0008006" key="5">
    <source>
        <dbReference type="Google" id="ProtNLM"/>
    </source>
</evidence>
<accession>A0A543IAK0</accession>
<keyword evidence="4" id="KW-1185">Reference proteome</keyword>
<evidence type="ECO:0000256" key="2">
    <source>
        <dbReference type="SAM" id="Phobius"/>
    </source>
</evidence>
<dbReference type="AlphaFoldDB" id="A0A543IAK0"/>
<feature type="region of interest" description="Disordered" evidence="1">
    <location>
        <begin position="226"/>
        <end position="270"/>
    </location>
</feature>
<gene>
    <name evidence="3" type="ORF">FHX41_1230</name>
</gene>
<feature type="transmembrane region" description="Helical" evidence="2">
    <location>
        <begin position="163"/>
        <end position="184"/>
    </location>
</feature>
<organism evidence="3 4">
    <name type="scientific">Actinomadura hallensis</name>
    <dbReference type="NCBI Taxonomy" id="337895"/>
    <lineage>
        <taxon>Bacteria</taxon>
        <taxon>Bacillati</taxon>
        <taxon>Actinomycetota</taxon>
        <taxon>Actinomycetes</taxon>
        <taxon>Streptosporangiales</taxon>
        <taxon>Thermomonosporaceae</taxon>
        <taxon>Actinomadura</taxon>
    </lineage>
</organism>
<evidence type="ECO:0000313" key="3">
    <source>
        <dbReference type="EMBL" id="TQM67613.1"/>
    </source>
</evidence>
<keyword evidence="2" id="KW-0472">Membrane</keyword>
<reference evidence="3 4" key="1">
    <citation type="submission" date="2019-06" db="EMBL/GenBank/DDBJ databases">
        <title>Sequencing the genomes of 1000 actinobacteria strains.</title>
        <authorList>
            <person name="Klenk H.-P."/>
        </authorList>
    </citation>
    <scope>NUCLEOTIDE SEQUENCE [LARGE SCALE GENOMIC DNA]</scope>
    <source>
        <strain evidence="3 4">DSM 45043</strain>
    </source>
</reference>
<keyword evidence="2" id="KW-1133">Transmembrane helix</keyword>
<keyword evidence="2" id="KW-0812">Transmembrane</keyword>
<feature type="region of interest" description="Disordered" evidence="1">
    <location>
        <begin position="1"/>
        <end position="159"/>
    </location>
</feature>
<feature type="compositionally biased region" description="Low complexity" evidence="1">
    <location>
        <begin position="25"/>
        <end position="52"/>
    </location>
</feature>
<dbReference type="Gene3D" id="1.10.530.10">
    <property type="match status" value="1"/>
</dbReference>
<evidence type="ECO:0000313" key="4">
    <source>
        <dbReference type="Proteomes" id="UP000316706"/>
    </source>
</evidence>
<protein>
    <recommendedName>
        <fullName evidence="5">Transglycosylase-like protein with SLT domain</fullName>
    </recommendedName>
</protein>
<feature type="compositionally biased region" description="Low complexity" evidence="1">
    <location>
        <begin position="104"/>
        <end position="122"/>
    </location>
</feature>
<dbReference type="SUPFAM" id="SSF53955">
    <property type="entry name" value="Lysozyme-like"/>
    <property type="match status" value="1"/>
</dbReference>
<dbReference type="Proteomes" id="UP000316706">
    <property type="component" value="Unassembled WGS sequence"/>
</dbReference>
<feature type="compositionally biased region" description="Low complexity" evidence="1">
    <location>
        <begin position="140"/>
        <end position="152"/>
    </location>
</feature>
<comment type="caution">
    <text evidence="3">The sequence shown here is derived from an EMBL/GenBank/DDBJ whole genome shotgun (WGS) entry which is preliminary data.</text>
</comment>
<feature type="compositionally biased region" description="Gly residues" evidence="1">
    <location>
        <begin position="123"/>
        <end position="132"/>
    </location>
</feature>
<evidence type="ECO:0000256" key="1">
    <source>
        <dbReference type="SAM" id="MobiDB-lite"/>
    </source>
</evidence>
<feature type="region of interest" description="Disordered" evidence="1">
    <location>
        <begin position="187"/>
        <end position="213"/>
    </location>
</feature>
<dbReference type="EMBL" id="VFPO01000001">
    <property type="protein sequence ID" value="TQM67613.1"/>
    <property type="molecule type" value="Genomic_DNA"/>
</dbReference>
<proteinExistence type="predicted"/>
<feature type="compositionally biased region" description="Basic and acidic residues" evidence="1">
    <location>
        <begin position="90"/>
        <end position="103"/>
    </location>
</feature>
<name>A0A543IAK0_9ACTN</name>
<feature type="compositionally biased region" description="Low complexity" evidence="1">
    <location>
        <begin position="79"/>
        <end position="89"/>
    </location>
</feature>
<dbReference type="InterPro" id="IPR023346">
    <property type="entry name" value="Lysozyme-like_dom_sf"/>
</dbReference>